<proteinExistence type="inferred from homology"/>
<dbReference type="Proteomes" id="UP000252081">
    <property type="component" value="Unassembled WGS sequence"/>
</dbReference>
<gene>
    <name evidence="6" type="ORF">DRW42_13430</name>
</gene>
<protein>
    <recommendedName>
        <fullName evidence="1">Catalase-related peroxidase</fullName>
        <ecNumber evidence="1">1.11.1.-</ecNumber>
    </recommendedName>
</protein>
<evidence type="ECO:0000256" key="3">
    <source>
        <dbReference type="PIRSR" id="PIRSR000296-2"/>
    </source>
</evidence>
<dbReference type="GO" id="GO:0046872">
    <property type="term" value="F:metal ion binding"/>
    <property type="evidence" value="ECO:0007669"/>
    <property type="project" value="UniProtKB-KW"/>
</dbReference>
<keyword evidence="1" id="KW-0575">Peroxidase</keyword>
<comment type="caution">
    <text evidence="6">The sequence shown here is derived from an EMBL/GenBank/DDBJ whole genome shotgun (WGS) entry which is preliminary data.</text>
</comment>
<comment type="cofactor">
    <cofactor evidence="1">
        <name>heme</name>
        <dbReference type="ChEBI" id="CHEBI:30413"/>
    </cofactor>
</comment>
<evidence type="ECO:0000256" key="2">
    <source>
        <dbReference type="PIRSR" id="PIRSR000296-1"/>
    </source>
</evidence>
<sequence length="327" mass="35928">MLTLAILLLALIFIASHAFAQTPMTKSTPGEMVGALNAAFGKHPHARAVHAKGIIMEGTFKAVPQAAELSSAPHFSGKVIPVIFRFSDFTGIPDIPDTVGASSPRGLALKFKLPGGGSTDIVSHSFNGFPVATTDEFREFLLAISKSGPQSPQPKPLDQFLSSHPIAKTFLQSQKPLSVSYATLDYFGVNAFKFTNRQNKSVFIRYQFLPVDGEEFLTDNQRQSAEPDYLGKEIRNRLVKGPVKYKMFAQISQDGDQIENPAIAWPESRKLVLLGILTISRITENTDEQDRRLIFNPGNLPSGIEIADQMLLDRQKAYPVSAAQRNQ</sequence>
<dbReference type="GO" id="GO:0005737">
    <property type="term" value="C:cytoplasm"/>
    <property type="evidence" value="ECO:0007669"/>
    <property type="project" value="TreeGrafter"/>
</dbReference>
<keyword evidence="4" id="KW-0732">Signal</keyword>
<name>A0A366KZ04_9SPHI</name>
<dbReference type="Gene3D" id="1.20.1280.120">
    <property type="match status" value="1"/>
</dbReference>
<feature type="domain" description="Catalase core" evidence="5">
    <location>
        <begin position="10"/>
        <end position="327"/>
    </location>
</feature>
<evidence type="ECO:0000313" key="6">
    <source>
        <dbReference type="EMBL" id="RBQ06846.1"/>
    </source>
</evidence>
<keyword evidence="1 3" id="KW-0349">Heme</keyword>
<comment type="similarity">
    <text evidence="1">Belongs to the catalase family.</text>
</comment>
<dbReference type="PANTHER" id="PTHR11465">
    <property type="entry name" value="CATALASE"/>
    <property type="match status" value="1"/>
</dbReference>
<dbReference type="InterPro" id="IPR018028">
    <property type="entry name" value="Catalase"/>
</dbReference>
<organism evidence="6 7">
    <name type="scientific">Pedobacter miscanthi</name>
    <dbReference type="NCBI Taxonomy" id="2259170"/>
    <lineage>
        <taxon>Bacteria</taxon>
        <taxon>Pseudomonadati</taxon>
        <taxon>Bacteroidota</taxon>
        <taxon>Sphingobacteriia</taxon>
        <taxon>Sphingobacteriales</taxon>
        <taxon>Sphingobacteriaceae</taxon>
        <taxon>Pedobacter</taxon>
    </lineage>
</organism>
<evidence type="ECO:0000256" key="1">
    <source>
        <dbReference type="PIRNR" id="PIRNR000296"/>
    </source>
</evidence>
<keyword evidence="1" id="KW-0560">Oxidoreductase</keyword>
<dbReference type="OrthoDB" id="255727at2"/>
<dbReference type="PIRSF" id="PIRSF000296">
    <property type="entry name" value="SrpA"/>
    <property type="match status" value="1"/>
</dbReference>
<dbReference type="GO" id="GO:0020037">
    <property type="term" value="F:heme binding"/>
    <property type="evidence" value="ECO:0007669"/>
    <property type="project" value="InterPro"/>
</dbReference>
<evidence type="ECO:0000259" key="5">
    <source>
        <dbReference type="SMART" id="SM01060"/>
    </source>
</evidence>
<evidence type="ECO:0000256" key="4">
    <source>
        <dbReference type="SAM" id="SignalP"/>
    </source>
</evidence>
<dbReference type="InterPro" id="IPR024168">
    <property type="entry name" value="Catalase_SrpA-type_pred"/>
</dbReference>
<dbReference type="AlphaFoldDB" id="A0A366KZ04"/>
<dbReference type="Gene3D" id="2.40.180.10">
    <property type="entry name" value="Catalase core domain"/>
    <property type="match status" value="1"/>
</dbReference>
<dbReference type="SMART" id="SM01060">
    <property type="entry name" value="Catalase"/>
    <property type="match status" value="1"/>
</dbReference>
<accession>A0A366KZ04</accession>
<dbReference type="Pfam" id="PF00199">
    <property type="entry name" value="Catalase"/>
    <property type="match status" value="1"/>
</dbReference>
<dbReference type="InterPro" id="IPR020835">
    <property type="entry name" value="Catalase_sf"/>
</dbReference>
<dbReference type="GO" id="GO:0042542">
    <property type="term" value="P:response to hydrogen peroxide"/>
    <property type="evidence" value="ECO:0007669"/>
    <property type="project" value="TreeGrafter"/>
</dbReference>
<dbReference type="InterPro" id="IPR011614">
    <property type="entry name" value="Catalase_core"/>
</dbReference>
<dbReference type="CDD" id="cd08153">
    <property type="entry name" value="srpA_like"/>
    <property type="match status" value="1"/>
</dbReference>
<feature type="chain" id="PRO_5016611215" description="Catalase-related peroxidase" evidence="4">
    <location>
        <begin position="21"/>
        <end position="327"/>
    </location>
</feature>
<comment type="function">
    <text evidence="1">Has an organic peroxide-dependent peroxidase activity.</text>
</comment>
<dbReference type="PANTHER" id="PTHR11465:SF62">
    <property type="entry name" value="CATALASE T"/>
    <property type="match status" value="1"/>
</dbReference>
<dbReference type="SUPFAM" id="SSF56634">
    <property type="entry name" value="Heme-dependent catalase-like"/>
    <property type="match status" value="1"/>
</dbReference>
<feature type="active site" evidence="2">
    <location>
        <position position="50"/>
    </location>
</feature>
<keyword evidence="1 3" id="KW-0479">Metal-binding</keyword>
<keyword evidence="1 3" id="KW-0408">Iron</keyword>
<dbReference type="EMBL" id="QNQU01000010">
    <property type="protein sequence ID" value="RBQ06846.1"/>
    <property type="molecule type" value="Genomic_DNA"/>
</dbReference>
<feature type="signal peptide" evidence="4">
    <location>
        <begin position="1"/>
        <end position="20"/>
    </location>
</feature>
<reference evidence="6 7" key="1">
    <citation type="submission" date="2018-07" db="EMBL/GenBank/DDBJ databases">
        <title>A draft genome of a endophytic bacteria, a new species of Pedobacter.</title>
        <authorList>
            <person name="Zhang Z.D."/>
            <person name="Chen Z.J."/>
        </authorList>
    </citation>
    <scope>NUCLEOTIDE SEQUENCE [LARGE SCALE GENOMIC DNA]</scope>
    <source>
        <strain evidence="6 7">RS10</strain>
    </source>
</reference>
<dbReference type="GO" id="GO:0004096">
    <property type="term" value="F:catalase activity"/>
    <property type="evidence" value="ECO:0007669"/>
    <property type="project" value="InterPro"/>
</dbReference>
<dbReference type="GO" id="GO:0042744">
    <property type="term" value="P:hydrogen peroxide catabolic process"/>
    <property type="evidence" value="ECO:0007669"/>
    <property type="project" value="TreeGrafter"/>
</dbReference>
<evidence type="ECO:0000313" key="7">
    <source>
        <dbReference type="Proteomes" id="UP000252081"/>
    </source>
</evidence>
<dbReference type="PROSITE" id="PS51402">
    <property type="entry name" value="CATALASE_3"/>
    <property type="match status" value="1"/>
</dbReference>
<dbReference type="EC" id="1.11.1.-" evidence="1"/>
<feature type="binding site" description="axial binding residue" evidence="3">
    <location>
        <position position="318"/>
    </location>
    <ligand>
        <name>heme</name>
        <dbReference type="ChEBI" id="CHEBI:30413"/>
    </ligand>
    <ligandPart>
        <name>Fe</name>
        <dbReference type="ChEBI" id="CHEBI:18248"/>
    </ligandPart>
</feature>
<keyword evidence="7" id="KW-1185">Reference proteome</keyword>